<evidence type="ECO:0000313" key="2">
    <source>
        <dbReference type="Proteomes" id="UP001365542"/>
    </source>
</evidence>
<reference evidence="1 2" key="1">
    <citation type="submission" date="2019-10" db="EMBL/GenBank/DDBJ databases">
        <authorList>
            <person name="Palmer J.M."/>
        </authorList>
    </citation>
    <scope>NUCLEOTIDE SEQUENCE [LARGE SCALE GENOMIC DNA]</scope>
    <source>
        <strain evidence="1 2">TWF694</strain>
    </source>
</reference>
<protein>
    <submittedName>
        <fullName evidence="1">Uncharacterized protein</fullName>
    </submittedName>
</protein>
<gene>
    <name evidence="1" type="ORF">TWF694_003572</name>
</gene>
<accession>A0AAV9WYI4</accession>
<comment type="caution">
    <text evidence="1">The sequence shown here is derived from an EMBL/GenBank/DDBJ whole genome shotgun (WGS) entry which is preliminary data.</text>
</comment>
<evidence type="ECO:0000313" key="1">
    <source>
        <dbReference type="EMBL" id="KAK6530206.1"/>
    </source>
</evidence>
<dbReference type="AlphaFoldDB" id="A0AAV9WYI4"/>
<dbReference type="EMBL" id="JAVHJO010000013">
    <property type="protein sequence ID" value="KAK6530206.1"/>
    <property type="molecule type" value="Genomic_DNA"/>
</dbReference>
<organism evidence="1 2">
    <name type="scientific">Orbilia ellipsospora</name>
    <dbReference type="NCBI Taxonomy" id="2528407"/>
    <lineage>
        <taxon>Eukaryota</taxon>
        <taxon>Fungi</taxon>
        <taxon>Dikarya</taxon>
        <taxon>Ascomycota</taxon>
        <taxon>Pezizomycotina</taxon>
        <taxon>Orbiliomycetes</taxon>
        <taxon>Orbiliales</taxon>
        <taxon>Orbiliaceae</taxon>
        <taxon>Orbilia</taxon>
    </lineage>
</organism>
<proteinExistence type="predicted"/>
<keyword evidence="2" id="KW-1185">Reference proteome</keyword>
<name>A0AAV9WYI4_9PEZI</name>
<dbReference type="Proteomes" id="UP001365542">
    <property type="component" value="Unassembled WGS sequence"/>
</dbReference>
<sequence length="119" mass="13762">MCHLQSYIEDELHSRVRPSGCFRPLDACFRSRCPSSSRRMPLARWVKVSNCVAFVFIGHLGLPDTNILSSDSHNRFLNKMRIEQMCTPLPRLDEWSGGSLILDQVVQKKDREIWVNSWG</sequence>